<keyword evidence="13" id="KW-1185">Reference proteome</keyword>
<protein>
    <submittedName>
        <fullName evidence="12">Colicin I receptor</fullName>
    </submittedName>
</protein>
<evidence type="ECO:0000313" key="13">
    <source>
        <dbReference type="Proteomes" id="UP000095228"/>
    </source>
</evidence>
<dbReference type="PANTHER" id="PTHR30069">
    <property type="entry name" value="TONB-DEPENDENT OUTER MEMBRANE RECEPTOR"/>
    <property type="match status" value="1"/>
</dbReference>
<comment type="similarity">
    <text evidence="8 9">Belongs to the TonB-dependent receptor family.</text>
</comment>
<keyword evidence="7 8" id="KW-0998">Cell outer membrane</keyword>
<evidence type="ECO:0000256" key="4">
    <source>
        <dbReference type="ARBA" id="ARBA00022692"/>
    </source>
</evidence>
<dbReference type="Pfam" id="PF07715">
    <property type="entry name" value="Plug"/>
    <property type="match status" value="1"/>
</dbReference>
<dbReference type="Gene3D" id="2.170.130.10">
    <property type="entry name" value="TonB-dependent receptor, plug domain"/>
    <property type="match status" value="1"/>
</dbReference>
<dbReference type="SUPFAM" id="SSF56935">
    <property type="entry name" value="Porins"/>
    <property type="match status" value="1"/>
</dbReference>
<gene>
    <name evidence="12" type="primary">cirA_6</name>
    <name evidence="12" type="ORF">Verru16b_01812</name>
</gene>
<proteinExistence type="inferred from homology"/>
<dbReference type="Pfam" id="PF00593">
    <property type="entry name" value="TonB_dep_Rec_b-barrel"/>
    <property type="match status" value="1"/>
</dbReference>
<dbReference type="Gene3D" id="2.40.170.20">
    <property type="entry name" value="TonB-dependent receptor, beta-barrel domain"/>
    <property type="match status" value="1"/>
</dbReference>
<keyword evidence="4 8" id="KW-0812">Transmembrane</keyword>
<dbReference type="OrthoDB" id="183532at2"/>
<dbReference type="InterPro" id="IPR039426">
    <property type="entry name" value="TonB-dep_rcpt-like"/>
</dbReference>
<evidence type="ECO:0000256" key="1">
    <source>
        <dbReference type="ARBA" id="ARBA00004571"/>
    </source>
</evidence>
<feature type="domain" description="TonB-dependent receptor plug" evidence="11">
    <location>
        <begin position="68"/>
        <end position="174"/>
    </location>
</feature>
<dbReference type="Proteomes" id="UP000095228">
    <property type="component" value="Chromosome"/>
</dbReference>
<evidence type="ECO:0000313" key="12">
    <source>
        <dbReference type="EMBL" id="AOS44744.1"/>
    </source>
</evidence>
<keyword evidence="12" id="KW-0675">Receptor</keyword>
<organism evidence="12 13">
    <name type="scientific">Lacunisphaera limnophila</name>
    <dbReference type="NCBI Taxonomy" id="1838286"/>
    <lineage>
        <taxon>Bacteria</taxon>
        <taxon>Pseudomonadati</taxon>
        <taxon>Verrucomicrobiota</taxon>
        <taxon>Opitutia</taxon>
        <taxon>Opitutales</taxon>
        <taxon>Opitutaceae</taxon>
        <taxon>Lacunisphaera</taxon>
    </lineage>
</organism>
<accession>A0A1D8AV16</accession>
<keyword evidence="3 8" id="KW-1134">Transmembrane beta strand</keyword>
<keyword evidence="6 8" id="KW-0472">Membrane</keyword>
<sequence>MAPPLTHAPKPSALSWMAISLASLVKAQAAEEVGPAGAPAILRDLSFEELATITVTTVSKRQEQYFNAAAAVHVITGEEIRRSGALMLPEVLRLAPGVEVGAINSRSYAVAIRGFNGTASNKLLPLIDGRSLYSQRFASTIWDIRDLPLEDVEQIEVIGGPGGTTWGANAVNGVINIITKSARDTQGSLWAATAGSFEEAQLYARQGFAAGRDGWARVYVKAFQRGESESVNVADNNDGWSQVRAGFRYDRERTAGDTFTVTGDLFTSDADQLIAGRADRAHSSGGHLLARHQRALEGGGQLRLQSYLDVIRRDSGGNVSKADLFDVDGLVTTPAEAAVTYSAGVNYRLSRLTDSVDGSSGTVSDFMPLERYFNQGGFFLEAAHRPPTASWHLAAGAKMEYNDFTSWEFMPSVRGTWMPNDDVTWWASWSRASRIPSRFENDQLLVVSAPGFQSRTFPSPALKSEILDATELGWRWRGRESLHVDASLFYHHYSRLVTARTLPAPGPSMFSQDLDNQGTGTSRGAEVRVVWRPRSWWQLQAAYTYLHLEVGVAPGSSDTNLEQVESLSPRQQLSLRSSWNIGPRWELDAWFRSIARLPQPGRVIPGYETLDFRVGHQLGDGWEVVLAGQNLLEPAHREFRFFTVQAAVARGFYLRIERRH</sequence>
<name>A0A1D8AV16_9BACT</name>
<keyword evidence="5 9" id="KW-0798">TonB box</keyword>
<evidence type="ECO:0000256" key="3">
    <source>
        <dbReference type="ARBA" id="ARBA00022452"/>
    </source>
</evidence>
<dbReference type="PATRIC" id="fig|1838286.3.peg.1824"/>
<keyword evidence="2 8" id="KW-0813">Transport</keyword>
<dbReference type="RefSeq" id="WP_069961967.1">
    <property type="nucleotide sequence ID" value="NZ_CP016094.1"/>
</dbReference>
<evidence type="ECO:0000259" key="10">
    <source>
        <dbReference type="Pfam" id="PF00593"/>
    </source>
</evidence>
<reference evidence="12 13" key="1">
    <citation type="submission" date="2016-06" db="EMBL/GenBank/DDBJ databases">
        <title>Three novel species with peptidoglycan cell walls form the new genus Lacunisphaera gen. nov. in the family Opitutaceae of the verrucomicrobial subdivision 4.</title>
        <authorList>
            <person name="Rast P."/>
            <person name="Gloeckner I."/>
            <person name="Jogler M."/>
            <person name="Boedeker C."/>
            <person name="Jeske O."/>
            <person name="Wiegand S."/>
            <person name="Reinhardt R."/>
            <person name="Schumann P."/>
            <person name="Rohde M."/>
            <person name="Spring S."/>
            <person name="Gloeckner F.O."/>
            <person name="Jogler C."/>
        </authorList>
    </citation>
    <scope>NUCLEOTIDE SEQUENCE [LARGE SCALE GENOMIC DNA]</scope>
    <source>
        <strain evidence="12 13">IG16b</strain>
    </source>
</reference>
<dbReference type="GO" id="GO:0044718">
    <property type="term" value="P:siderophore transmembrane transport"/>
    <property type="evidence" value="ECO:0007669"/>
    <property type="project" value="TreeGrafter"/>
</dbReference>
<dbReference type="GO" id="GO:0015344">
    <property type="term" value="F:siderophore uptake transmembrane transporter activity"/>
    <property type="evidence" value="ECO:0007669"/>
    <property type="project" value="TreeGrafter"/>
</dbReference>
<dbReference type="EMBL" id="CP016094">
    <property type="protein sequence ID" value="AOS44744.1"/>
    <property type="molecule type" value="Genomic_DNA"/>
</dbReference>
<dbReference type="InterPro" id="IPR012910">
    <property type="entry name" value="Plug_dom"/>
</dbReference>
<evidence type="ECO:0000259" key="11">
    <source>
        <dbReference type="Pfam" id="PF07715"/>
    </source>
</evidence>
<feature type="domain" description="TonB-dependent receptor-like beta-barrel" evidence="10">
    <location>
        <begin position="213"/>
        <end position="631"/>
    </location>
</feature>
<dbReference type="InterPro" id="IPR000531">
    <property type="entry name" value="Beta-barrel_TonB"/>
</dbReference>
<dbReference type="KEGG" id="obg:Verru16b_01812"/>
<evidence type="ECO:0000256" key="2">
    <source>
        <dbReference type="ARBA" id="ARBA00022448"/>
    </source>
</evidence>
<evidence type="ECO:0000256" key="5">
    <source>
        <dbReference type="ARBA" id="ARBA00023077"/>
    </source>
</evidence>
<dbReference type="PANTHER" id="PTHR30069:SF27">
    <property type="entry name" value="BLL4766 PROTEIN"/>
    <property type="match status" value="1"/>
</dbReference>
<evidence type="ECO:0000256" key="6">
    <source>
        <dbReference type="ARBA" id="ARBA00023136"/>
    </source>
</evidence>
<evidence type="ECO:0000256" key="7">
    <source>
        <dbReference type="ARBA" id="ARBA00023237"/>
    </source>
</evidence>
<dbReference type="STRING" id="1838286.Verru16b_01812"/>
<evidence type="ECO:0000256" key="8">
    <source>
        <dbReference type="PROSITE-ProRule" id="PRU01360"/>
    </source>
</evidence>
<dbReference type="InterPro" id="IPR036942">
    <property type="entry name" value="Beta-barrel_TonB_sf"/>
</dbReference>
<dbReference type="AlphaFoldDB" id="A0A1D8AV16"/>
<dbReference type="GO" id="GO:0009279">
    <property type="term" value="C:cell outer membrane"/>
    <property type="evidence" value="ECO:0007669"/>
    <property type="project" value="UniProtKB-SubCell"/>
</dbReference>
<dbReference type="InterPro" id="IPR037066">
    <property type="entry name" value="Plug_dom_sf"/>
</dbReference>
<dbReference type="PROSITE" id="PS52016">
    <property type="entry name" value="TONB_DEPENDENT_REC_3"/>
    <property type="match status" value="1"/>
</dbReference>
<comment type="subcellular location">
    <subcellularLocation>
        <location evidence="1 8">Cell outer membrane</location>
        <topology evidence="1 8">Multi-pass membrane protein</topology>
    </subcellularLocation>
</comment>
<evidence type="ECO:0000256" key="9">
    <source>
        <dbReference type="RuleBase" id="RU003357"/>
    </source>
</evidence>